<proteinExistence type="predicted"/>
<feature type="region of interest" description="Disordered" evidence="1">
    <location>
        <begin position="7"/>
        <end position="41"/>
    </location>
</feature>
<dbReference type="AlphaFoldDB" id="A0A1H8ALI7"/>
<gene>
    <name evidence="2" type="ORF">SAMN04488011_101216</name>
</gene>
<name>A0A1H8ALI7_9RHOB</name>
<keyword evidence="3" id="KW-1185">Reference proteome</keyword>
<reference evidence="3" key="1">
    <citation type="submission" date="2016-10" db="EMBL/GenBank/DDBJ databases">
        <authorList>
            <person name="Varghese N."/>
            <person name="Submissions S."/>
        </authorList>
    </citation>
    <scope>NUCLEOTIDE SEQUENCE [LARGE SCALE GENOMIC DNA]</scope>
    <source>
        <strain evidence="3">DSM 26893</strain>
    </source>
</reference>
<evidence type="ECO:0000313" key="3">
    <source>
        <dbReference type="Proteomes" id="UP000199372"/>
    </source>
</evidence>
<evidence type="ECO:0000256" key="1">
    <source>
        <dbReference type="SAM" id="MobiDB-lite"/>
    </source>
</evidence>
<evidence type="ECO:0000313" key="2">
    <source>
        <dbReference type="EMBL" id="SEM71600.1"/>
    </source>
</evidence>
<accession>A0A1H8ALI7</accession>
<protein>
    <submittedName>
        <fullName evidence="2">Uncharacterized protein</fullName>
    </submittedName>
</protein>
<dbReference type="EMBL" id="FOCM01000001">
    <property type="protein sequence ID" value="SEM71600.1"/>
    <property type="molecule type" value="Genomic_DNA"/>
</dbReference>
<sequence>MLKRLLRSLLGGRGRRRTVQRRRDPKVAAAKTVAREASRKL</sequence>
<organism evidence="2 3">
    <name type="scientific">Palleronia pelagia</name>
    <dbReference type="NCBI Taxonomy" id="387096"/>
    <lineage>
        <taxon>Bacteria</taxon>
        <taxon>Pseudomonadati</taxon>
        <taxon>Pseudomonadota</taxon>
        <taxon>Alphaproteobacteria</taxon>
        <taxon>Rhodobacterales</taxon>
        <taxon>Roseobacteraceae</taxon>
        <taxon>Palleronia</taxon>
    </lineage>
</organism>
<dbReference type="Proteomes" id="UP000199372">
    <property type="component" value="Unassembled WGS sequence"/>
</dbReference>
<dbReference type="RefSeq" id="WP_269085872.1">
    <property type="nucleotide sequence ID" value="NZ_FOCM01000001.1"/>
</dbReference>